<keyword evidence="3" id="KW-1185">Reference proteome</keyword>
<dbReference type="Proteomes" id="UP000525987">
    <property type="component" value="Unassembled WGS sequence"/>
</dbReference>
<name>A0A7W5G7G1_9GAMM</name>
<feature type="compositionally biased region" description="Low complexity" evidence="1">
    <location>
        <begin position="92"/>
        <end position="101"/>
    </location>
</feature>
<reference evidence="2 3" key="1">
    <citation type="submission" date="2020-08" db="EMBL/GenBank/DDBJ databases">
        <title>Genomic Encyclopedia of Type Strains, Phase III (KMG-III): the genomes of soil and plant-associated and newly described type strains.</title>
        <authorList>
            <person name="Whitman W."/>
        </authorList>
    </citation>
    <scope>NUCLEOTIDE SEQUENCE [LARGE SCALE GENOMIC DNA]</scope>
    <source>
        <strain evidence="2 3">CECT 5995</strain>
    </source>
</reference>
<accession>A0A7W5G7G1</accession>
<feature type="compositionally biased region" description="Polar residues" evidence="1">
    <location>
        <begin position="1"/>
        <end position="12"/>
    </location>
</feature>
<dbReference type="AlphaFoldDB" id="A0A7W5G7G1"/>
<dbReference type="EMBL" id="JACHXM010000038">
    <property type="protein sequence ID" value="MBB3143239.1"/>
    <property type="molecule type" value="Genomic_DNA"/>
</dbReference>
<feature type="region of interest" description="Disordered" evidence="1">
    <location>
        <begin position="85"/>
        <end position="108"/>
    </location>
</feature>
<sequence>MASSPTAETRSSALAGDFSPAEAATSRRPTERRAPRWWLAGLLVGCLLPAGLTPLDVARPAERIIQICILAPALIRASSRLQARRRARRRWPPASRRPSPSQGGLAGRPMATSVLRAVAGHDVLNRRGPPMARLFPMTSGRECLPA</sequence>
<evidence type="ECO:0000256" key="1">
    <source>
        <dbReference type="SAM" id="MobiDB-lite"/>
    </source>
</evidence>
<feature type="region of interest" description="Disordered" evidence="1">
    <location>
        <begin position="1"/>
        <end position="30"/>
    </location>
</feature>
<evidence type="ECO:0000313" key="2">
    <source>
        <dbReference type="EMBL" id="MBB3143239.1"/>
    </source>
</evidence>
<proteinExistence type="predicted"/>
<protein>
    <submittedName>
        <fullName evidence="2">Uncharacterized protein</fullName>
    </submittedName>
</protein>
<evidence type="ECO:0000313" key="3">
    <source>
        <dbReference type="Proteomes" id="UP000525987"/>
    </source>
</evidence>
<gene>
    <name evidence="2" type="ORF">FHR96_004159</name>
</gene>
<comment type="caution">
    <text evidence="2">The sequence shown here is derived from an EMBL/GenBank/DDBJ whole genome shotgun (WGS) entry which is preliminary data.</text>
</comment>
<organism evidence="2 3">
    <name type="scientific">Halomonas organivorans</name>
    <dbReference type="NCBI Taxonomy" id="257772"/>
    <lineage>
        <taxon>Bacteria</taxon>
        <taxon>Pseudomonadati</taxon>
        <taxon>Pseudomonadota</taxon>
        <taxon>Gammaproteobacteria</taxon>
        <taxon>Oceanospirillales</taxon>
        <taxon>Halomonadaceae</taxon>
        <taxon>Halomonas</taxon>
    </lineage>
</organism>
<dbReference type="RefSeq" id="WP_183389567.1">
    <property type="nucleotide sequence ID" value="NZ_JACHXM010000038.1"/>
</dbReference>